<comment type="caution">
    <text evidence="2">The sequence shown here is derived from an EMBL/GenBank/DDBJ whole genome shotgun (WGS) entry which is preliminary data.</text>
</comment>
<feature type="region of interest" description="Disordered" evidence="1">
    <location>
        <begin position="1"/>
        <end position="57"/>
    </location>
</feature>
<reference evidence="3" key="1">
    <citation type="journal article" date="2019" name="Int. J. Syst. Evol. Microbiol.">
        <title>The Global Catalogue of Microorganisms (GCM) 10K type strain sequencing project: providing services to taxonomists for standard genome sequencing and annotation.</title>
        <authorList>
            <consortium name="The Broad Institute Genomics Platform"/>
            <consortium name="The Broad Institute Genome Sequencing Center for Infectious Disease"/>
            <person name="Wu L."/>
            <person name="Ma J."/>
        </authorList>
    </citation>
    <scope>NUCLEOTIDE SEQUENCE [LARGE SCALE GENOMIC DNA]</scope>
    <source>
        <strain evidence="3">JCM 3399</strain>
    </source>
</reference>
<feature type="compositionally biased region" description="Basic residues" evidence="1">
    <location>
        <begin position="157"/>
        <end position="167"/>
    </location>
</feature>
<dbReference type="Proteomes" id="UP000654471">
    <property type="component" value="Unassembled WGS sequence"/>
</dbReference>
<feature type="compositionally biased region" description="Basic and acidic residues" evidence="1">
    <location>
        <begin position="124"/>
        <end position="140"/>
    </location>
</feature>
<evidence type="ECO:0000313" key="3">
    <source>
        <dbReference type="Proteomes" id="UP000654471"/>
    </source>
</evidence>
<gene>
    <name evidence="2" type="ORF">GCM10010211_26910</name>
</gene>
<organism evidence="2 3">
    <name type="scientific">Streptomyces albospinus</name>
    <dbReference type="NCBI Taxonomy" id="285515"/>
    <lineage>
        <taxon>Bacteria</taxon>
        <taxon>Bacillati</taxon>
        <taxon>Actinomycetota</taxon>
        <taxon>Actinomycetes</taxon>
        <taxon>Kitasatosporales</taxon>
        <taxon>Streptomycetaceae</taxon>
        <taxon>Streptomyces</taxon>
    </lineage>
</organism>
<protein>
    <submittedName>
        <fullName evidence="2">Uncharacterized protein</fullName>
    </submittedName>
</protein>
<feature type="region of interest" description="Disordered" evidence="1">
    <location>
        <begin position="91"/>
        <end position="167"/>
    </location>
</feature>
<feature type="compositionally biased region" description="Basic and acidic residues" evidence="1">
    <location>
        <begin position="46"/>
        <end position="57"/>
    </location>
</feature>
<evidence type="ECO:0000313" key="2">
    <source>
        <dbReference type="EMBL" id="GGU60484.1"/>
    </source>
</evidence>
<keyword evidence="3" id="KW-1185">Reference proteome</keyword>
<dbReference type="EMBL" id="BMRP01000007">
    <property type="protein sequence ID" value="GGU60484.1"/>
    <property type="molecule type" value="Genomic_DNA"/>
</dbReference>
<accession>A0ABQ2UYN5</accession>
<feature type="compositionally biased region" description="Basic and acidic residues" evidence="1">
    <location>
        <begin position="91"/>
        <end position="110"/>
    </location>
</feature>
<proteinExistence type="predicted"/>
<sequence length="167" mass="18424">MLRSASQCGPGRIRSAFRPHDRAAGADICQRLPGARSRAIPFPDEPTDRTGTEARRENGELVRAVGGGTPIVPSTRSPEGVFLHMAKDVEKGRAKRAEKGAKTEAEERAETGGGGCMGAKAKKGVAEARRIPRTRSDRRLFSSPWGGSSWRFSDATRRRRRRRRCRR</sequence>
<evidence type="ECO:0000256" key="1">
    <source>
        <dbReference type="SAM" id="MobiDB-lite"/>
    </source>
</evidence>
<name>A0ABQ2UYN5_9ACTN</name>